<evidence type="ECO:0000313" key="2">
    <source>
        <dbReference type="Proteomes" id="UP001055439"/>
    </source>
</evidence>
<organism evidence="1 2">
    <name type="scientific">Musa troglodytarum</name>
    <name type="common">fe'i banana</name>
    <dbReference type="NCBI Taxonomy" id="320322"/>
    <lineage>
        <taxon>Eukaryota</taxon>
        <taxon>Viridiplantae</taxon>
        <taxon>Streptophyta</taxon>
        <taxon>Embryophyta</taxon>
        <taxon>Tracheophyta</taxon>
        <taxon>Spermatophyta</taxon>
        <taxon>Magnoliopsida</taxon>
        <taxon>Liliopsida</taxon>
        <taxon>Zingiberales</taxon>
        <taxon>Musaceae</taxon>
        <taxon>Musa</taxon>
    </lineage>
</organism>
<dbReference type="EMBL" id="CP097506">
    <property type="protein sequence ID" value="URD99675.1"/>
    <property type="molecule type" value="Genomic_DNA"/>
</dbReference>
<dbReference type="AlphaFoldDB" id="A0A9E7JZR5"/>
<proteinExistence type="predicted"/>
<protein>
    <submittedName>
        <fullName evidence="1">Uncharacterized protein</fullName>
    </submittedName>
</protein>
<keyword evidence="2" id="KW-1185">Reference proteome</keyword>
<sequence>MPEDDNELAMLAQPGLAVHMASQSSMPDQSGSVADLFLTIWTFKSAACQHHYLRFAQTITE</sequence>
<evidence type="ECO:0000313" key="1">
    <source>
        <dbReference type="EMBL" id="URD99675.1"/>
    </source>
</evidence>
<name>A0A9E7JZR5_9LILI</name>
<accession>A0A9E7JZR5</accession>
<gene>
    <name evidence="1" type="ORF">MUK42_20374</name>
</gene>
<dbReference type="Proteomes" id="UP001055439">
    <property type="component" value="Chromosome 4"/>
</dbReference>
<reference evidence="1" key="1">
    <citation type="submission" date="2022-05" db="EMBL/GenBank/DDBJ databases">
        <title>The Musa troglodytarum L. genome provides insights into the mechanism of non-climacteric behaviour and enrichment of carotenoids.</title>
        <authorList>
            <person name="Wang J."/>
        </authorList>
    </citation>
    <scope>NUCLEOTIDE SEQUENCE</scope>
    <source>
        <tissue evidence="1">Leaf</tissue>
    </source>
</reference>